<proteinExistence type="predicted"/>
<comment type="caution">
    <text evidence="1">The sequence shown here is derived from an EMBL/GenBank/DDBJ whole genome shotgun (WGS) entry which is preliminary data.</text>
</comment>
<dbReference type="EMBL" id="JAEFBK010000005">
    <property type="protein sequence ID" value="KAG7605304.1"/>
    <property type="molecule type" value="Genomic_DNA"/>
</dbReference>
<evidence type="ECO:0000313" key="2">
    <source>
        <dbReference type="Proteomes" id="UP000694240"/>
    </source>
</evidence>
<sequence length="50" mass="6160">MLQFYLFCNLKWECLIRWLKALTCINTGNMFYGLRSKTLSWRTFLKYMVI</sequence>
<dbReference type="AlphaFoldDB" id="A0A8T2D8C6"/>
<gene>
    <name evidence="1" type="ORF">ISN45_At05g043160</name>
</gene>
<accession>A0A8T2D8C6</accession>
<evidence type="ECO:0000313" key="1">
    <source>
        <dbReference type="EMBL" id="KAG7605304.1"/>
    </source>
</evidence>
<feature type="non-terminal residue" evidence="1">
    <location>
        <position position="50"/>
    </location>
</feature>
<reference evidence="1 2" key="1">
    <citation type="submission" date="2020-12" db="EMBL/GenBank/DDBJ databases">
        <title>Concerted genomic and epigenomic changes stabilize Arabidopsis allopolyploids.</title>
        <authorList>
            <person name="Chen Z."/>
        </authorList>
    </citation>
    <scope>NUCLEOTIDE SEQUENCE [LARGE SCALE GENOMIC DNA]</scope>
    <source>
        <strain evidence="1">Allo738</strain>
        <tissue evidence="1">Leaf</tissue>
    </source>
</reference>
<protein>
    <submittedName>
        <fullName evidence="1">Uncharacterized protein</fullName>
    </submittedName>
</protein>
<name>A0A8T2D8C6_9BRAS</name>
<dbReference type="Proteomes" id="UP000694240">
    <property type="component" value="Chromosome 5"/>
</dbReference>
<keyword evidence="2" id="KW-1185">Reference proteome</keyword>
<organism evidence="1 2">
    <name type="scientific">Arabidopsis thaliana x Arabidopsis arenosa</name>
    <dbReference type="NCBI Taxonomy" id="1240361"/>
    <lineage>
        <taxon>Eukaryota</taxon>
        <taxon>Viridiplantae</taxon>
        <taxon>Streptophyta</taxon>
        <taxon>Embryophyta</taxon>
        <taxon>Tracheophyta</taxon>
        <taxon>Spermatophyta</taxon>
        <taxon>Magnoliopsida</taxon>
        <taxon>eudicotyledons</taxon>
        <taxon>Gunneridae</taxon>
        <taxon>Pentapetalae</taxon>
        <taxon>rosids</taxon>
        <taxon>malvids</taxon>
        <taxon>Brassicales</taxon>
        <taxon>Brassicaceae</taxon>
        <taxon>Camelineae</taxon>
        <taxon>Arabidopsis</taxon>
    </lineage>
</organism>